<protein>
    <submittedName>
        <fullName evidence="1">Acyltransferase</fullName>
    </submittedName>
</protein>
<keyword evidence="2" id="KW-1185">Reference proteome</keyword>
<dbReference type="STRING" id="1619234.SAMN05421730_1001190"/>
<reference evidence="1 2" key="1">
    <citation type="submission" date="2016-09" db="EMBL/GenBank/DDBJ databases">
        <authorList>
            <person name="Capua I."/>
            <person name="De Benedictis P."/>
            <person name="Joannis T."/>
            <person name="Lombin L.H."/>
            <person name="Cattoli G."/>
        </authorList>
    </citation>
    <scope>NUCLEOTIDE SEQUENCE [LARGE SCALE GENOMIC DNA]</scope>
    <source>
        <strain evidence="1 2">GluBS11</strain>
    </source>
</reference>
<name>A0A1D3TNN4_9FIRM</name>
<dbReference type="Proteomes" id="UP000199315">
    <property type="component" value="Unassembled WGS sequence"/>
</dbReference>
<gene>
    <name evidence="1" type="ORF">SAMN05421730_1001190</name>
</gene>
<dbReference type="GO" id="GO:0016746">
    <property type="term" value="F:acyltransferase activity"/>
    <property type="evidence" value="ECO:0007669"/>
    <property type="project" value="UniProtKB-KW"/>
</dbReference>
<accession>A0A1D3TNN4</accession>
<organism evidence="1 2">
    <name type="scientific">Anaerobium acetethylicum</name>
    <dbReference type="NCBI Taxonomy" id="1619234"/>
    <lineage>
        <taxon>Bacteria</taxon>
        <taxon>Bacillati</taxon>
        <taxon>Bacillota</taxon>
        <taxon>Clostridia</taxon>
        <taxon>Lachnospirales</taxon>
        <taxon>Lachnospiraceae</taxon>
        <taxon>Anaerobium</taxon>
    </lineage>
</organism>
<dbReference type="SUPFAM" id="SSF69593">
    <property type="entry name" value="Glycerol-3-phosphate (1)-acyltransferase"/>
    <property type="match status" value="1"/>
</dbReference>
<dbReference type="EMBL" id="FMKA01000001">
    <property type="protein sequence ID" value="SCP94956.1"/>
    <property type="molecule type" value="Genomic_DNA"/>
</dbReference>
<dbReference type="AlphaFoldDB" id="A0A1D3TNN4"/>
<evidence type="ECO:0000313" key="2">
    <source>
        <dbReference type="Proteomes" id="UP000199315"/>
    </source>
</evidence>
<proteinExistence type="predicted"/>
<evidence type="ECO:0000313" key="1">
    <source>
        <dbReference type="EMBL" id="SCP94956.1"/>
    </source>
</evidence>
<sequence length="254" mass="29070">MHSIFNLFSDNTTVFHTFQNNIKRLEVKRMNNMKHHPAAWLIRKIMKKPEITGLDNIASGVPAFFVSNHVGYYAPVKLLVFTDLKLIPWVAHELTERKYCRRYLKTAFFETALNLKSPLSTIAAALISPACVAIMRYIGAIPVFRKSRSIILTIDMTVKNLEKGNNILVFPEISGQPLNDVICRFDSGFINLARVYYEQTNKNMVFYPVCVNRTTNRISIGSRITFDPDKKFHSEKQRIIEGLTGSITAMYDSK</sequence>
<keyword evidence="1" id="KW-0012">Acyltransferase</keyword>
<keyword evidence="1" id="KW-0808">Transferase</keyword>